<evidence type="ECO:0000256" key="1">
    <source>
        <dbReference type="ARBA" id="ARBA00022691"/>
    </source>
</evidence>
<dbReference type="SFLD" id="SFLDS00029">
    <property type="entry name" value="Radical_SAM"/>
    <property type="match status" value="1"/>
</dbReference>
<dbReference type="InterPro" id="IPR023885">
    <property type="entry name" value="4Fe4S-binding_SPASM_dom"/>
</dbReference>
<dbReference type="eggNOG" id="COG2433">
    <property type="taxonomic scope" value="Bacteria"/>
</dbReference>
<keyword evidence="10" id="KW-1185">Reference proteome</keyword>
<dbReference type="STRING" id="370438.PTH_2570"/>
<keyword evidence="5" id="KW-0175">Coiled coil</keyword>
<dbReference type="GO" id="GO:0046872">
    <property type="term" value="F:metal ion binding"/>
    <property type="evidence" value="ECO:0007669"/>
    <property type="project" value="UniProtKB-KW"/>
</dbReference>
<evidence type="ECO:0000259" key="7">
    <source>
        <dbReference type="Pfam" id="PF08241"/>
    </source>
</evidence>
<dbReference type="PANTHER" id="PTHR11228">
    <property type="entry name" value="RADICAL SAM DOMAIN PROTEIN"/>
    <property type="match status" value="1"/>
</dbReference>
<keyword evidence="1" id="KW-0949">S-adenosyl-L-methionine</keyword>
<protein>
    <submittedName>
        <fullName evidence="9">Uncharacterized protein</fullName>
    </submittedName>
</protein>
<evidence type="ECO:0000256" key="3">
    <source>
        <dbReference type="ARBA" id="ARBA00023004"/>
    </source>
</evidence>
<dbReference type="eggNOG" id="COG2226">
    <property type="taxonomic scope" value="Bacteria"/>
</dbReference>
<evidence type="ECO:0000256" key="2">
    <source>
        <dbReference type="ARBA" id="ARBA00022723"/>
    </source>
</evidence>
<reference evidence="10" key="1">
    <citation type="journal article" date="2008" name="Genome Res.">
        <title>The genome of Pelotomaculum thermopropionicum reveals niche-associated evolution in anaerobic microbiota.</title>
        <authorList>
            <person name="Kosaka T."/>
            <person name="Kato S."/>
            <person name="Shimoyama T."/>
            <person name="Ishii S."/>
            <person name="Abe T."/>
            <person name="Watanabe K."/>
        </authorList>
    </citation>
    <scope>NUCLEOTIDE SEQUENCE [LARGE SCALE GENOMIC DNA]</scope>
    <source>
        <strain evidence="10">DSM 13744 / JCM 10971 / SI</strain>
    </source>
</reference>
<accession>A5CZ41</accession>
<dbReference type="SUPFAM" id="SSF53335">
    <property type="entry name" value="S-adenosyl-L-methionine-dependent methyltransferases"/>
    <property type="match status" value="1"/>
</dbReference>
<dbReference type="GO" id="GO:0008757">
    <property type="term" value="F:S-adenosylmethionine-dependent methyltransferase activity"/>
    <property type="evidence" value="ECO:0007669"/>
    <property type="project" value="InterPro"/>
</dbReference>
<evidence type="ECO:0000259" key="6">
    <source>
        <dbReference type="Pfam" id="PF04055"/>
    </source>
</evidence>
<evidence type="ECO:0000313" key="9">
    <source>
        <dbReference type="EMBL" id="BAF60751.1"/>
    </source>
</evidence>
<dbReference type="GO" id="GO:0051536">
    <property type="term" value="F:iron-sulfur cluster binding"/>
    <property type="evidence" value="ECO:0007669"/>
    <property type="project" value="UniProtKB-KW"/>
</dbReference>
<dbReference type="KEGG" id="pth:PTH_2570"/>
<feature type="domain" description="4Fe4S-binding SPASM" evidence="8">
    <location>
        <begin position="229"/>
        <end position="296"/>
    </location>
</feature>
<sequence>MAIIFYPRTIGIELVRGCNFSCKMCPVTANQSNEYERFQYIEISLLDRICREMDLWPSIETIWLFHFGEPLAHPKFRECLEIVYQSKVARNAQVIMHTNASMLKGEKANALLEVPVVKKLVFPFDGFGDVESYEILRGPHYHEVMRNIKNFSKQAKKVRPELLLTTCTILPREGEVPGLKVISCDEAVRNLKGIFNPLGIQVETREMHDYSGNEKLEIAGRRRNIFGGCPFVEQDSLYFTVKGKAQPCCAVYNENFNVGSIVEMRMGELLNSEKMSNIRHLLRLDKRKELEYCKNCALSLGGYLSNDNLREFWIKRDEQQLIDDLEERKYLFTEVVPELHRAVRVDLGCGGVKRAGFIGIDRFPLPGVDIVADMNKGLPLDDNSVDYLVASHSLEHADDIIFIMQEIYRVCKHKALVCIVAPYYHTSLNMANPFHKQVFNEHTPRFFTTSHHTLIDKLDYDFPHAPNWGIAESDNSKCKMDFRCLRIEFFYFPQYRRLDENEKRKLRQTSINVVDQIMYHLLVVKEDISNKEIEDMAKVIEYQEPPYITLRRYQAKIEDLRLENEKLKSSLEQELTKREELEHQLKEIEEKYEQDYKNMETYFFLEREKNEQKYRDLELLFKLEKQKSEEKYRDLELRFKLEKEQSEQKCRDLELHLKREWEHSKEKVRQLVSEYVKNSFGRQTRIAVRLRRILFGCFDLANLINKECRPILESSILQSTFPLNNYVLGISSFIRKNEIFAYKIQMQQDSLKGLKIVLSCLGDLSDHKAPLAIEILSQEENILRNIFIDPQMIRHNLPVKIEFEPLHNCAGKAFWVRFVGLEDVEEYGIRVYEWQRYSKILKRKLECKLFAELLCD</sequence>
<keyword evidence="2" id="KW-0479">Metal-binding</keyword>
<evidence type="ECO:0000256" key="4">
    <source>
        <dbReference type="ARBA" id="ARBA00023014"/>
    </source>
</evidence>
<evidence type="ECO:0000313" key="10">
    <source>
        <dbReference type="Proteomes" id="UP000006556"/>
    </source>
</evidence>
<dbReference type="InterPro" id="IPR013785">
    <property type="entry name" value="Aldolase_TIM"/>
</dbReference>
<dbReference type="InterPro" id="IPR013216">
    <property type="entry name" value="Methyltransf_11"/>
</dbReference>
<dbReference type="Gene3D" id="3.40.50.150">
    <property type="entry name" value="Vaccinia Virus protein VP39"/>
    <property type="match status" value="1"/>
</dbReference>
<dbReference type="EMBL" id="AP009389">
    <property type="protein sequence ID" value="BAF60751.1"/>
    <property type="molecule type" value="Genomic_DNA"/>
</dbReference>
<keyword evidence="3" id="KW-0408">Iron</keyword>
<dbReference type="Pfam" id="PF08241">
    <property type="entry name" value="Methyltransf_11"/>
    <property type="match status" value="1"/>
</dbReference>
<dbReference type="PANTHER" id="PTHR11228:SF34">
    <property type="entry name" value="TUNGSTEN-CONTAINING ALDEHYDE FERREDOXIN OXIDOREDUCTASE COFACTOR MODIFYING PROTEIN"/>
    <property type="match status" value="1"/>
</dbReference>
<dbReference type="CDD" id="cd21109">
    <property type="entry name" value="SPASM"/>
    <property type="match status" value="1"/>
</dbReference>
<organism evidence="9 10">
    <name type="scientific">Pelotomaculum thermopropionicum (strain DSM 13744 / JCM 10971 / SI)</name>
    <dbReference type="NCBI Taxonomy" id="370438"/>
    <lineage>
        <taxon>Bacteria</taxon>
        <taxon>Bacillati</taxon>
        <taxon>Bacillota</taxon>
        <taxon>Clostridia</taxon>
        <taxon>Eubacteriales</taxon>
        <taxon>Desulfotomaculaceae</taxon>
        <taxon>Pelotomaculum</taxon>
    </lineage>
</organism>
<dbReference type="InterPro" id="IPR050377">
    <property type="entry name" value="Radical_SAM_PqqE_MftC-like"/>
</dbReference>
<dbReference type="InterPro" id="IPR007197">
    <property type="entry name" value="rSAM"/>
</dbReference>
<dbReference type="Proteomes" id="UP000006556">
    <property type="component" value="Chromosome"/>
</dbReference>
<dbReference type="Pfam" id="PF13186">
    <property type="entry name" value="SPASM"/>
    <property type="match status" value="1"/>
</dbReference>
<feature type="domain" description="Radical SAM core" evidence="6">
    <location>
        <begin position="13"/>
        <end position="171"/>
    </location>
</feature>
<dbReference type="InterPro" id="IPR029063">
    <property type="entry name" value="SAM-dependent_MTases_sf"/>
</dbReference>
<dbReference type="HOGENOM" id="CLU_333659_0_0_9"/>
<feature type="domain" description="Methyltransferase type 11" evidence="7">
    <location>
        <begin position="370"/>
        <end position="418"/>
    </location>
</feature>
<dbReference type="Pfam" id="PF04055">
    <property type="entry name" value="Radical_SAM"/>
    <property type="match status" value="1"/>
</dbReference>
<dbReference type="Gene3D" id="3.20.20.70">
    <property type="entry name" value="Aldolase class I"/>
    <property type="match status" value="1"/>
</dbReference>
<keyword evidence="4" id="KW-0411">Iron-sulfur</keyword>
<evidence type="ECO:0000259" key="8">
    <source>
        <dbReference type="Pfam" id="PF13186"/>
    </source>
</evidence>
<proteinExistence type="predicted"/>
<dbReference type="CDD" id="cd01335">
    <property type="entry name" value="Radical_SAM"/>
    <property type="match status" value="1"/>
</dbReference>
<dbReference type="SUPFAM" id="SSF102114">
    <property type="entry name" value="Radical SAM enzymes"/>
    <property type="match status" value="1"/>
</dbReference>
<gene>
    <name evidence="9" type="ordered locus">PTH_2570</name>
</gene>
<dbReference type="AlphaFoldDB" id="A5CZ41"/>
<feature type="coiled-coil region" evidence="5">
    <location>
        <begin position="550"/>
        <end position="598"/>
    </location>
</feature>
<dbReference type="eggNOG" id="COG0535">
    <property type="taxonomic scope" value="Bacteria"/>
</dbReference>
<name>A5CZ41_PELTS</name>
<dbReference type="InterPro" id="IPR058240">
    <property type="entry name" value="rSAM_sf"/>
</dbReference>
<evidence type="ECO:0000256" key="5">
    <source>
        <dbReference type="SAM" id="Coils"/>
    </source>
</evidence>